<proteinExistence type="predicted"/>
<evidence type="ECO:0000313" key="4">
    <source>
        <dbReference type="Proteomes" id="UP000606600"/>
    </source>
</evidence>
<evidence type="ECO:0000259" key="2">
    <source>
        <dbReference type="Pfam" id="PF06580"/>
    </source>
</evidence>
<keyword evidence="3" id="KW-0418">Kinase</keyword>
<keyword evidence="3" id="KW-0808">Transferase</keyword>
<reference evidence="3 4" key="1">
    <citation type="submission" date="2020-09" db="EMBL/GenBank/DDBJ databases">
        <title>Novel species of Mucilaginibacter isolated from a glacier on the Tibetan Plateau.</title>
        <authorList>
            <person name="Liu Q."/>
            <person name="Xin Y.-H."/>
        </authorList>
    </citation>
    <scope>NUCLEOTIDE SEQUENCE [LARGE SCALE GENOMIC DNA]</scope>
    <source>
        <strain evidence="3 4">ZT4R22</strain>
    </source>
</reference>
<dbReference type="SUPFAM" id="SSF55874">
    <property type="entry name" value="ATPase domain of HSP90 chaperone/DNA topoisomerase II/histidine kinase"/>
    <property type="match status" value="1"/>
</dbReference>
<evidence type="ECO:0000313" key="3">
    <source>
        <dbReference type="EMBL" id="MBD1362881.1"/>
    </source>
</evidence>
<keyword evidence="1" id="KW-0472">Membrane</keyword>
<keyword evidence="1" id="KW-0812">Transmembrane</keyword>
<name>A0ABR7WKN6_9SPHI</name>
<dbReference type="Gene3D" id="3.30.565.10">
    <property type="entry name" value="Histidine kinase-like ATPase, C-terminal domain"/>
    <property type="match status" value="1"/>
</dbReference>
<protein>
    <submittedName>
        <fullName evidence="3">Histidine kinase</fullName>
    </submittedName>
</protein>
<dbReference type="Pfam" id="PF06580">
    <property type="entry name" value="His_kinase"/>
    <property type="match status" value="1"/>
</dbReference>
<dbReference type="InterPro" id="IPR050640">
    <property type="entry name" value="Bact_2-comp_sensor_kinase"/>
</dbReference>
<dbReference type="PANTHER" id="PTHR34220:SF7">
    <property type="entry name" value="SENSOR HISTIDINE KINASE YPDA"/>
    <property type="match status" value="1"/>
</dbReference>
<evidence type="ECO:0000256" key="1">
    <source>
        <dbReference type="SAM" id="Phobius"/>
    </source>
</evidence>
<dbReference type="PANTHER" id="PTHR34220">
    <property type="entry name" value="SENSOR HISTIDINE KINASE YPDA"/>
    <property type="match status" value="1"/>
</dbReference>
<gene>
    <name evidence="3" type="ORF">IDJ77_03580</name>
</gene>
<accession>A0ABR7WKN6</accession>
<feature type="domain" description="Signal transduction histidine kinase internal region" evidence="2">
    <location>
        <begin position="154"/>
        <end position="231"/>
    </location>
</feature>
<organism evidence="3 4">
    <name type="scientific">Mucilaginibacter pankratovii</name>
    <dbReference type="NCBI Taxonomy" id="2772110"/>
    <lineage>
        <taxon>Bacteria</taxon>
        <taxon>Pseudomonadati</taxon>
        <taxon>Bacteroidota</taxon>
        <taxon>Sphingobacteriia</taxon>
        <taxon>Sphingobacteriales</taxon>
        <taxon>Sphingobacteriaceae</taxon>
        <taxon>Mucilaginibacter</taxon>
    </lineage>
</organism>
<keyword evidence="4" id="KW-1185">Reference proteome</keyword>
<sequence length="337" mass="38484">MNQVLKNIFPAFYGLLNYFTIRLLQDTDSHSHFWGRPWQTTAGEMAVSVVVGYATLFGVKRICRYNDNKAVKSSLTKELLTVMALSVAVNNLVLVPMAAFTDDGLSISDLAEINTIPLLYTILYYGIVRSRIYLKAYVAHQLLVEKLTNDQLETELKFLRAQYHPHFLFNALNTIYFQVDDDVPGAKQSIELLSELLRYQLYDRQHQVSIKQELDYLQNYIQLQKVRASKKMVLNVDFDASLAEQQVYPLLFLPLVENAFKYVGGKYGISIIAQSEAGGILFTVENDLPGQYQPDKENSGIGIENLKRRLELLYSGRHRLTLDKQADKFTATLHLNN</sequence>
<feature type="transmembrane region" description="Helical" evidence="1">
    <location>
        <begin position="105"/>
        <end position="127"/>
    </location>
</feature>
<feature type="transmembrane region" description="Helical" evidence="1">
    <location>
        <begin position="38"/>
        <end position="59"/>
    </location>
</feature>
<dbReference type="RefSeq" id="WP_191187559.1">
    <property type="nucleotide sequence ID" value="NZ_JACWMY010000002.1"/>
</dbReference>
<feature type="transmembrane region" description="Helical" evidence="1">
    <location>
        <begin position="79"/>
        <end position="99"/>
    </location>
</feature>
<dbReference type="GO" id="GO:0016301">
    <property type="term" value="F:kinase activity"/>
    <property type="evidence" value="ECO:0007669"/>
    <property type="project" value="UniProtKB-KW"/>
</dbReference>
<dbReference type="InterPro" id="IPR010559">
    <property type="entry name" value="Sig_transdc_His_kin_internal"/>
</dbReference>
<keyword evidence="1" id="KW-1133">Transmembrane helix</keyword>
<comment type="caution">
    <text evidence="3">The sequence shown here is derived from an EMBL/GenBank/DDBJ whole genome shotgun (WGS) entry which is preliminary data.</text>
</comment>
<dbReference type="InterPro" id="IPR036890">
    <property type="entry name" value="HATPase_C_sf"/>
</dbReference>
<dbReference type="Proteomes" id="UP000606600">
    <property type="component" value="Unassembled WGS sequence"/>
</dbReference>
<dbReference type="EMBL" id="JACWMY010000002">
    <property type="protein sequence ID" value="MBD1362881.1"/>
    <property type="molecule type" value="Genomic_DNA"/>
</dbReference>